<organism evidence="2 3">
    <name type="scientific">Marisediminitalea aggregata</name>
    <dbReference type="NCBI Taxonomy" id="634436"/>
    <lineage>
        <taxon>Bacteria</taxon>
        <taxon>Pseudomonadati</taxon>
        <taxon>Pseudomonadota</taxon>
        <taxon>Gammaproteobacteria</taxon>
        <taxon>Alteromonadales</taxon>
        <taxon>Alteromonadaceae</taxon>
        <taxon>Marisediminitalea</taxon>
    </lineage>
</organism>
<gene>
    <name evidence="2" type="ORF">SAMN05216361_3883</name>
</gene>
<dbReference type="OrthoDB" id="9973620at2"/>
<sequence length="141" mass="15574">MTVFEQFIQAMKWFAMLGIFACVNTANACMIPEHGAQYDRQVKISKETGKHEYSFTLPASLSGLTRLEVTLAYTRKLEGGFKLSEVSIPLDYTVTDDMAVGAFVAAPKTGLMPYLHVMWWPDRGGLCGIRAQSELLSSANS</sequence>
<keyword evidence="1" id="KW-0732">Signal</keyword>
<name>A0A1M5QFS5_9ALTE</name>
<keyword evidence="3" id="KW-1185">Reference proteome</keyword>
<evidence type="ECO:0000313" key="2">
    <source>
        <dbReference type="EMBL" id="SHH12912.1"/>
    </source>
</evidence>
<reference evidence="3" key="1">
    <citation type="submission" date="2016-11" db="EMBL/GenBank/DDBJ databases">
        <authorList>
            <person name="Varghese N."/>
            <person name="Submissions S."/>
        </authorList>
    </citation>
    <scope>NUCLEOTIDE SEQUENCE [LARGE SCALE GENOMIC DNA]</scope>
    <source>
        <strain evidence="3">CGMCC 1.8995</strain>
    </source>
</reference>
<accession>A0A1M5QFS5</accession>
<dbReference type="EMBL" id="FQWD01000006">
    <property type="protein sequence ID" value="SHH12912.1"/>
    <property type="molecule type" value="Genomic_DNA"/>
</dbReference>
<dbReference type="AlphaFoldDB" id="A0A1M5QFS5"/>
<protein>
    <submittedName>
        <fullName evidence="2">Uncharacterized protein</fullName>
    </submittedName>
</protein>
<proteinExistence type="predicted"/>
<dbReference type="Proteomes" id="UP000184520">
    <property type="component" value="Unassembled WGS sequence"/>
</dbReference>
<evidence type="ECO:0000313" key="3">
    <source>
        <dbReference type="Proteomes" id="UP000184520"/>
    </source>
</evidence>
<feature type="signal peptide" evidence="1">
    <location>
        <begin position="1"/>
        <end position="28"/>
    </location>
</feature>
<feature type="chain" id="PRO_5012635461" evidence="1">
    <location>
        <begin position="29"/>
        <end position="141"/>
    </location>
</feature>
<evidence type="ECO:0000256" key="1">
    <source>
        <dbReference type="SAM" id="SignalP"/>
    </source>
</evidence>
<dbReference type="STRING" id="634436.SAMN05216361_3883"/>